<keyword evidence="1" id="KW-0472">Membrane</keyword>
<name>A0A1V0SIQ4_9VIRU</name>
<keyword evidence="1" id="KW-1133">Transmembrane helix</keyword>
<organism evidence="2">
    <name type="scientific">Klosneuvirus KNV1</name>
    <dbReference type="NCBI Taxonomy" id="1977640"/>
    <lineage>
        <taxon>Viruses</taxon>
        <taxon>Varidnaviria</taxon>
        <taxon>Bamfordvirae</taxon>
        <taxon>Nucleocytoviricota</taxon>
        <taxon>Megaviricetes</taxon>
        <taxon>Imitervirales</taxon>
        <taxon>Mimiviridae</taxon>
        <taxon>Klosneuvirinae</taxon>
        <taxon>Klosneuvirus</taxon>
    </lineage>
</organism>
<evidence type="ECO:0000313" key="2">
    <source>
        <dbReference type="EMBL" id="ARF11524.1"/>
    </source>
</evidence>
<feature type="transmembrane region" description="Helical" evidence="1">
    <location>
        <begin position="108"/>
        <end position="134"/>
    </location>
</feature>
<dbReference type="EMBL" id="KY684108">
    <property type="protein sequence ID" value="ARF11524.1"/>
    <property type="molecule type" value="Genomic_DNA"/>
</dbReference>
<evidence type="ECO:0000256" key="1">
    <source>
        <dbReference type="SAM" id="Phobius"/>
    </source>
</evidence>
<evidence type="ECO:0008006" key="3">
    <source>
        <dbReference type="Google" id="ProtNLM"/>
    </source>
</evidence>
<gene>
    <name evidence="2" type="ORF">Klosneuvirus_1_381</name>
</gene>
<feature type="transmembrane region" description="Helical" evidence="1">
    <location>
        <begin position="6"/>
        <end position="23"/>
    </location>
</feature>
<sequence length="136" mass="15585">MNEISGLFLIIITMGLIFLYYNCSKQMNNQIGKPNVRGTVIDSNQIKAKKYLITVKYTIDDKEYTNTVISKRNYSNDNKIPIIYNKKNPNKIKLDLFKSFYGEGEGELIGMVCMYLCIPLLLFGLLGTGFEYIIKS</sequence>
<proteinExistence type="predicted"/>
<reference evidence="2" key="1">
    <citation type="journal article" date="2017" name="Science">
        <title>Giant viruses with an expanded complement of translation system components.</title>
        <authorList>
            <person name="Schulz F."/>
            <person name="Yutin N."/>
            <person name="Ivanova N.N."/>
            <person name="Ortega D.R."/>
            <person name="Lee T.K."/>
            <person name="Vierheilig J."/>
            <person name="Daims H."/>
            <person name="Horn M."/>
            <person name="Wagner M."/>
            <person name="Jensen G.J."/>
            <person name="Kyrpides N.C."/>
            <person name="Koonin E.V."/>
            <person name="Woyke T."/>
        </authorList>
    </citation>
    <scope>NUCLEOTIDE SEQUENCE</scope>
    <source>
        <strain evidence="2">KNV1</strain>
    </source>
</reference>
<protein>
    <recommendedName>
        <fullName evidence="3">DUF3592 domain-containing protein</fullName>
    </recommendedName>
</protein>
<accession>A0A1V0SIQ4</accession>
<keyword evidence="1" id="KW-0812">Transmembrane</keyword>